<evidence type="ECO:0000313" key="3">
    <source>
        <dbReference type="Proteomes" id="UP000250572"/>
    </source>
</evidence>
<sequence length="71" mass="8082">MIPDGDIPQKHKSRYNIEMETGNPTELPMKPSEGSHQQLRGAPWWPFALLTPSKRRRVPFQISLNGLADTL</sequence>
<feature type="region of interest" description="Disordered" evidence="1">
    <location>
        <begin position="1"/>
        <end position="38"/>
    </location>
</feature>
<protein>
    <submittedName>
        <fullName evidence="2">Uncharacterized protein</fullName>
    </submittedName>
</protein>
<evidence type="ECO:0000313" key="2">
    <source>
        <dbReference type="EMBL" id="PWA20271.1"/>
    </source>
</evidence>
<gene>
    <name evidence="2" type="ORF">CCH79_00003904</name>
</gene>
<dbReference type="AlphaFoldDB" id="A0A315VBG0"/>
<organism evidence="2 3">
    <name type="scientific">Gambusia affinis</name>
    <name type="common">Western mosquitofish</name>
    <name type="synonym">Heterandria affinis</name>
    <dbReference type="NCBI Taxonomy" id="33528"/>
    <lineage>
        <taxon>Eukaryota</taxon>
        <taxon>Metazoa</taxon>
        <taxon>Chordata</taxon>
        <taxon>Craniata</taxon>
        <taxon>Vertebrata</taxon>
        <taxon>Euteleostomi</taxon>
        <taxon>Actinopterygii</taxon>
        <taxon>Neopterygii</taxon>
        <taxon>Teleostei</taxon>
        <taxon>Neoteleostei</taxon>
        <taxon>Acanthomorphata</taxon>
        <taxon>Ovalentaria</taxon>
        <taxon>Atherinomorphae</taxon>
        <taxon>Cyprinodontiformes</taxon>
        <taxon>Poeciliidae</taxon>
        <taxon>Poeciliinae</taxon>
        <taxon>Gambusia</taxon>
    </lineage>
</organism>
<dbReference type="EMBL" id="NHOQ01001971">
    <property type="protein sequence ID" value="PWA20271.1"/>
    <property type="molecule type" value="Genomic_DNA"/>
</dbReference>
<keyword evidence="3" id="KW-1185">Reference proteome</keyword>
<dbReference type="Proteomes" id="UP000250572">
    <property type="component" value="Unassembled WGS sequence"/>
</dbReference>
<evidence type="ECO:0000256" key="1">
    <source>
        <dbReference type="SAM" id="MobiDB-lite"/>
    </source>
</evidence>
<reference evidence="2 3" key="1">
    <citation type="journal article" date="2018" name="G3 (Bethesda)">
        <title>A High-Quality Reference Genome for the Invasive Mosquitofish Gambusia affinis Using a Chicago Library.</title>
        <authorList>
            <person name="Hoffberg S.L."/>
            <person name="Troendle N.J."/>
            <person name="Glenn T.C."/>
            <person name="Mahmud O."/>
            <person name="Louha S."/>
            <person name="Chalopin D."/>
            <person name="Bennetzen J.L."/>
            <person name="Mauricio R."/>
        </authorList>
    </citation>
    <scope>NUCLEOTIDE SEQUENCE [LARGE SCALE GENOMIC DNA]</scope>
    <source>
        <strain evidence="2">NE01/NJP1002.9</strain>
        <tissue evidence="2">Muscle</tissue>
    </source>
</reference>
<accession>A0A315VBG0</accession>
<proteinExistence type="predicted"/>
<name>A0A315VBG0_GAMAF</name>
<comment type="caution">
    <text evidence="2">The sequence shown here is derived from an EMBL/GenBank/DDBJ whole genome shotgun (WGS) entry which is preliminary data.</text>
</comment>